<comment type="cofactor">
    <cofactor evidence="1">
        <name>Mn(2+)</name>
        <dbReference type="ChEBI" id="CHEBI:29035"/>
    </cofactor>
</comment>
<evidence type="ECO:0000256" key="2">
    <source>
        <dbReference type="ARBA" id="ARBA00004328"/>
    </source>
</evidence>
<evidence type="ECO:0000256" key="5">
    <source>
        <dbReference type="ARBA" id="ARBA00022497"/>
    </source>
</evidence>
<evidence type="ECO:0000256" key="1">
    <source>
        <dbReference type="ARBA" id="ARBA00001936"/>
    </source>
</evidence>
<evidence type="ECO:0000256" key="9">
    <source>
        <dbReference type="ARBA" id="ARBA00023086"/>
    </source>
</evidence>
<comment type="subunit">
    <text evidence="13">Probable homooligomer; forms a double superhelical polymer. Monomer.</text>
</comment>
<accession>A0A191KWA6</accession>
<dbReference type="Gene3D" id="1.20.58.1110">
    <property type="match status" value="1"/>
</dbReference>
<dbReference type="GO" id="GO:0003723">
    <property type="term" value="F:RNA binding"/>
    <property type="evidence" value="ECO:0007669"/>
    <property type="project" value="UniProtKB-KW"/>
</dbReference>
<dbReference type="GO" id="GO:1990904">
    <property type="term" value="C:ribonucleoprotein complex"/>
    <property type="evidence" value="ECO:0007669"/>
    <property type="project" value="UniProtKB-KW"/>
</dbReference>
<evidence type="ECO:0000256" key="4">
    <source>
        <dbReference type="ARBA" id="ARBA00014389"/>
    </source>
</evidence>
<keyword evidence="7" id="KW-0946">Virion</keyword>
<evidence type="ECO:0000256" key="10">
    <source>
        <dbReference type="ARBA" id="ARBA00023274"/>
    </source>
</evidence>
<keyword evidence="8" id="KW-0694">RNA-binding</keyword>
<keyword evidence="10" id="KW-0687">Ribonucleoprotein</keyword>
<dbReference type="GO" id="GO:0019029">
    <property type="term" value="C:helical viral capsid"/>
    <property type="evidence" value="ECO:0007669"/>
    <property type="project" value="UniProtKB-KW"/>
</dbReference>
<evidence type="ECO:0000256" key="7">
    <source>
        <dbReference type="ARBA" id="ARBA00022844"/>
    </source>
</evidence>
<evidence type="ECO:0000313" key="14">
    <source>
        <dbReference type="EMBL" id="AMT75409.1"/>
    </source>
</evidence>
<keyword evidence="6" id="KW-0167">Capsid protein</keyword>
<name>A0A191KWA6_9VIRU</name>
<dbReference type="InterPro" id="IPR003486">
    <property type="entry name" value="Nairo_nucleocap"/>
</dbReference>
<comment type="subcellular location">
    <subcellularLocation>
        <location evidence="2">Virion</location>
    </subcellularLocation>
</comment>
<proteinExistence type="inferred from homology"/>
<dbReference type="Pfam" id="PF02477">
    <property type="entry name" value="Nairo_nucleo"/>
    <property type="match status" value="1"/>
</dbReference>
<evidence type="ECO:0000256" key="11">
    <source>
        <dbReference type="ARBA" id="ARBA00033344"/>
    </source>
</evidence>
<keyword evidence="5" id="KW-1139">Helical capsid protein</keyword>
<reference evidence="14 15" key="1">
    <citation type="journal article" date="2016" name="Viruses">
        <title>Genomic Characterization of the Genus Nairovirus (Family Bunyaviridae).</title>
        <authorList>
            <person name="Kuhn J.H."/>
            <person name="Wiley M.R."/>
            <person name="Rodriguez S.E."/>
            <person name="Bao Y."/>
            <person name="Prieto K."/>
            <person name="Travassos da Rosa A.P."/>
            <person name="Guzman H."/>
            <person name="Savji N."/>
            <person name="Ladner J.T."/>
            <person name="Tesh R.B."/>
            <person name="Wada J."/>
            <person name="Jahrling P.B."/>
            <person name="Bente D.A."/>
            <person name="Palacios G."/>
        </authorList>
    </citation>
    <scope>NUCLEOTIDE SEQUENCE [LARGE SCALE GENOMIC DNA]</scope>
    <source>
        <strain evidence="14 15">G2126</strain>
    </source>
</reference>
<evidence type="ECO:0000313" key="15">
    <source>
        <dbReference type="Proteomes" id="UP000593682"/>
    </source>
</evidence>
<protein>
    <recommendedName>
        <fullName evidence="4">Nucleoprotein</fullName>
    </recommendedName>
    <alternativeName>
        <fullName evidence="11">Nucleocapsid protein</fullName>
    </alternativeName>
</protein>
<evidence type="ECO:0000256" key="13">
    <source>
        <dbReference type="ARBA" id="ARBA00046354"/>
    </source>
</evidence>
<comment type="function">
    <text evidence="12">Binds dsRNA and ssRNA and probably participates in the packaging of viral genome. In the dsRNA binding mode, the nucleocapsid protein specifically binds to the vRNA panhandle secondary structure formed at the termini of viral genome. Does not discriminate between viral and nonviral RNAs through ssRNA binding mode. Displays dsDNA endonuclease activity that is sequence non-specific.</text>
</comment>
<sequence>MATRMRYQNYALDFKGIGDWNTWWSGFKAKHANINSNFTNFESFSNGMFDVGTFIDEVQKIQGNSHADQQRDAILAQAVVQVTKHAAPVKYGGWLVNRSYVETAIDWFQQNSQTTEVKLWDASYDRLKTQLPDLDQVKGYIKSAVRFRSETGLPGDIGFAVLQGATAAQWKVPMDYITEIQEMLTDMRNRQNLVFGSNRNKEQSRRNGEYMASLILGTESILGEVPWGSWNKRNKGDKKLLLSSTAIMNALQNNLITEEDIKRFEHDMKNEHATEKDDDVKKAISDILTMLEAFKVERQAMNSNNTGGFIQQGSNIDVIFSSFYWVWKSGCSVHEFPALSKFLNSLGQKFVGKAKMLETLSGVKFKWGKGLLNIISKDNFADRIHMHPAVLTSSRINNDMVSCFGIVPAHNPDLAENGCASLRNITNFETRKNNICAAAIASLFRVYKAAYPRYDQQEVVPMEHMLHQSFLGKTSAMQNSSMIVGNALDVNIVA</sequence>
<dbReference type="EMBL" id="KU925472">
    <property type="protein sequence ID" value="AMT75409.1"/>
    <property type="molecule type" value="Viral_cRNA"/>
</dbReference>
<evidence type="ECO:0000256" key="3">
    <source>
        <dbReference type="ARBA" id="ARBA00009355"/>
    </source>
</evidence>
<keyword evidence="9" id="KW-0543">Viral nucleoprotein</keyword>
<dbReference type="Proteomes" id="UP000593682">
    <property type="component" value="Genome"/>
</dbReference>
<evidence type="ECO:0000256" key="12">
    <source>
        <dbReference type="ARBA" id="ARBA00046210"/>
    </source>
</evidence>
<dbReference type="GO" id="GO:0019013">
    <property type="term" value="C:viral nucleocapsid"/>
    <property type="evidence" value="ECO:0007669"/>
    <property type="project" value="UniProtKB-KW"/>
</dbReference>
<comment type="similarity">
    <text evidence="3">Belongs to the nairovirus nucleocapsid protein family.</text>
</comment>
<organism evidence="14 15">
    <name type="scientific">Orthonairovirus bushkeyense</name>
    <dbReference type="NCBI Taxonomy" id="3052510"/>
    <lineage>
        <taxon>Viruses</taxon>
        <taxon>Riboviria</taxon>
        <taxon>Orthornavirae</taxon>
        <taxon>Negarnaviricota</taxon>
        <taxon>Polyploviricotina</taxon>
        <taxon>Bunyaviricetes</taxon>
        <taxon>Hareavirales</taxon>
        <taxon>Nairoviridae</taxon>
        <taxon>Orthonairovirus</taxon>
    </lineage>
</organism>
<evidence type="ECO:0000256" key="6">
    <source>
        <dbReference type="ARBA" id="ARBA00022561"/>
    </source>
</evidence>
<evidence type="ECO:0000256" key="8">
    <source>
        <dbReference type="ARBA" id="ARBA00022884"/>
    </source>
</evidence>